<keyword evidence="3" id="KW-0809">Transit peptide</keyword>
<dbReference type="FunFam" id="3.30.230.10:FF:000035">
    <property type="entry name" value="28S ribosomal protein S9, mitochondrial"/>
    <property type="match status" value="1"/>
</dbReference>
<keyword evidence="6" id="KW-0687">Ribonucleoprotein</keyword>
<dbReference type="PANTHER" id="PTHR21569:SF1">
    <property type="entry name" value="SMALL RIBOSOMAL SUBUNIT PROTEIN US9M"/>
    <property type="match status" value="1"/>
</dbReference>
<evidence type="ECO:0000256" key="2">
    <source>
        <dbReference type="ARBA" id="ARBA00005251"/>
    </source>
</evidence>
<accession>A0A336M2S3</accession>
<dbReference type="VEuPathDB" id="VectorBase:CSON008502"/>
<dbReference type="Pfam" id="PF00380">
    <property type="entry name" value="Ribosomal_S9"/>
    <property type="match status" value="1"/>
</dbReference>
<sequence length="415" mass="47649">MASGNFANSNTRAMASGSCRLNHRVTNQKLKDFALSTTGVTRACSNQVTVTAVPVLKKEKTSRAMKAYLERAREHDEFIKTQQFEYQIGKRHLANMMGEDPETFTQADVDRAIQYLFPSGLFDPKARPIMKPPEEVFPPRKAAEFDEAGRPFHAFFFTGKPNFYQLMYDVVEQMNGLYAYEDKMIRKGLSPDPTQKIDTLGSTWITKDKLELMLVEKIMDREYENLISALERLVALPYSYRIKDFIDKYRKPLLQRQAQESEIPEVQYDEKGRAFITTYECRRKRANGDVTVTSPGTGEITINGQDIHYFMDKQCREQLIFPLIFTNMMGKVDIVANVSGGGPSGQAGAIRWGISMGLRCFVEKDMIEKMRLAGLLQRDFRTRERKKYGQAGARKKFTWKRHILIVVTTSMTQRL</sequence>
<dbReference type="GO" id="GO:0003735">
    <property type="term" value="F:structural constituent of ribosome"/>
    <property type="evidence" value="ECO:0007669"/>
    <property type="project" value="InterPro"/>
</dbReference>
<comment type="similarity">
    <text evidence="2">Belongs to the universal ribosomal protein uS9 family.</text>
</comment>
<organism evidence="10">
    <name type="scientific">Culicoides sonorensis</name>
    <name type="common">Biting midge</name>
    <dbReference type="NCBI Taxonomy" id="179676"/>
    <lineage>
        <taxon>Eukaryota</taxon>
        <taxon>Metazoa</taxon>
        <taxon>Ecdysozoa</taxon>
        <taxon>Arthropoda</taxon>
        <taxon>Hexapoda</taxon>
        <taxon>Insecta</taxon>
        <taxon>Pterygota</taxon>
        <taxon>Neoptera</taxon>
        <taxon>Endopterygota</taxon>
        <taxon>Diptera</taxon>
        <taxon>Nematocera</taxon>
        <taxon>Chironomoidea</taxon>
        <taxon>Ceratopogonidae</taxon>
        <taxon>Ceratopogoninae</taxon>
        <taxon>Culicoides</taxon>
        <taxon>Monoculicoides</taxon>
    </lineage>
</organism>
<dbReference type="GO" id="GO:0005763">
    <property type="term" value="C:mitochondrial small ribosomal subunit"/>
    <property type="evidence" value="ECO:0007669"/>
    <property type="project" value="TreeGrafter"/>
</dbReference>
<evidence type="ECO:0000256" key="8">
    <source>
        <dbReference type="ARBA" id="ARBA00076042"/>
    </source>
</evidence>
<dbReference type="Gene3D" id="3.30.230.10">
    <property type="match status" value="1"/>
</dbReference>
<keyword evidence="4" id="KW-0689">Ribosomal protein</keyword>
<evidence type="ECO:0000256" key="3">
    <source>
        <dbReference type="ARBA" id="ARBA00022946"/>
    </source>
</evidence>
<dbReference type="GO" id="GO:0005743">
    <property type="term" value="C:mitochondrial inner membrane"/>
    <property type="evidence" value="ECO:0007669"/>
    <property type="project" value="UniProtKB-ARBA"/>
</dbReference>
<evidence type="ECO:0000256" key="1">
    <source>
        <dbReference type="ARBA" id="ARBA00004173"/>
    </source>
</evidence>
<dbReference type="InterPro" id="IPR020568">
    <property type="entry name" value="Ribosomal_Su5_D2-typ_SF"/>
</dbReference>
<evidence type="ECO:0000313" key="9">
    <source>
        <dbReference type="EMBL" id="SSX02825.1"/>
    </source>
</evidence>
<protein>
    <recommendedName>
        <fullName evidence="7">Small ribosomal subunit protein uS9m</fullName>
    </recommendedName>
    <alternativeName>
        <fullName evidence="8">28S ribosomal protein S9, mitochondrial</fullName>
    </alternativeName>
</protein>
<evidence type="ECO:0000313" key="10">
    <source>
        <dbReference type="EMBL" id="SSX23193.1"/>
    </source>
</evidence>
<dbReference type="SUPFAM" id="SSF54211">
    <property type="entry name" value="Ribosomal protein S5 domain 2-like"/>
    <property type="match status" value="1"/>
</dbReference>
<dbReference type="EMBL" id="UFQT01000320">
    <property type="protein sequence ID" value="SSX23193.1"/>
    <property type="molecule type" value="Genomic_DNA"/>
</dbReference>
<dbReference type="InterPro" id="IPR014721">
    <property type="entry name" value="Ribsml_uS5_D2-typ_fold_subgr"/>
</dbReference>
<dbReference type="EMBL" id="UFQS01000320">
    <property type="protein sequence ID" value="SSX02825.1"/>
    <property type="molecule type" value="Genomic_DNA"/>
</dbReference>
<evidence type="ECO:0000256" key="7">
    <source>
        <dbReference type="ARBA" id="ARBA00039318"/>
    </source>
</evidence>
<dbReference type="InterPro" id="IPR000754">
    <property type="entry name" value="Ribosomal_uS9"/>
</dbReference>
<evidence type="ECO:0000256" key="4">
    <source>
        <dbReference type="ARBA" id="ARBA00022980"/>
    </source>
</evidence>
<reference evidence="9" key="1">
    <citation type="submission" date="2018-04" db="EMBL/GenBank/DDBJ databases">
        <authorList>
            <person name="Go L.Y."/>
            <person name="Mitchell J.A."/>
        </authorList>
    </citation>
    <scope>NUCLEOTIDE SEQUENCE</scope>
    <source>
        <tissue evidence="9">Whole organism</tissue>
    </source>
</reference>
<dbReference type="GO" id="GO:0006412">
    <property type="term" value="P:translation"/>
    <property type="evidence" value="ECO:0007669"/>
    <property type="project" value="InterPro"/>
</dbReference>
<reference evidence="10" key="2">
    <citation type="submission" date="2018-07" db="EMBL/GenBank/DDBJ databases">
        <authorList>
            <person name="Quirk P.G."/>
            <person name="Krulwich T.A."/>
        </authorList>
    </citation>
    <scope>NUCLEOTIDE SEQUENCE</scope>
</reference>
<dbReference type="PANTHER" id="PTHR21569">
    <property type="entry name" value="RIBOSOMAL PROTEIN S9"/>
    <property type="match status" value="1"/>
</dbReference>
<evidence type="ECO:0000256" key="6">
    <source>
        <dbReference type="ARBA" id="ARBA00023274"/>
    </source>
</evidence>
<keyword evidence="5" id="KW-0496">Mitochondrion</keyword>
<proteinExistence type="inferred from homology"/>
<name>A0A336M2S3_CULSO</name>
<dbReference type="GO" id="GO:0003723">
    <property type="term" value="F:RNA binding"/>
    <property type="evidence" value="ECO:0007669"/>
    <property type="project" value="TreeGrafter"/>
</dbReference>
<gene>
    <name evidence="10" type="primary">CSON008502</name>
</gene>
<comment type="subcellular location">
    <subcellularLocation>
        <location evidence="1">Mitochondrion</location>
    </subcellularLocation>
</comment>
<dbReference type="AlphaFoldDB" id="A0A336M2S3"/>
<evidence type="ECO:0000256" key="5">
    <source>
        <dbReference type="ARBA" id="ARBA00023128"/>
    </source>
</evidence>